<accession>A0A917FI98</accession>
<dbReference type="Gene3D" id="3.40.390.10">
    <property type="entry name" value="Collagenase (Catalytic Domain)"/>
    <property type="match status" value="1"/>
</dbReference>
<sequence length="691" mass="75195">MNQSLKLLTLSAAIALGLSACKKEEAVVAEPAKLSIDLAKLPPLPAFAVADLDTSVSACTDLNQFVNGKWLAANPVPGDRTSWGSFEMLAERSLATQRQIVEAAAGMKDAKGTHKLIGDLWATGMDEAAIEAAGIKPIQPFLDEIAALKAPADLPAYLRKTAAEGRMSLFGLGGESDFKDSSQVIAYAAPGGLGLPDKTYYSGDAHKAEREAYQAHIAATLKLAGATDADAAKQAAAILAIETALAKVSYSNEELSRDVSKYYNPVSIDAANKITPAFEWGAYFDANGIKRPAQFSLSNPTFFKTLDGMFASVPMADWQAYLRFHTIDGLAPYLSKAFADQNFAFYGKTLRGQQEQKERWKRVLDTVNDSAGEALGQLYVEVAFPAESKAQMEKLVGNLSAALKTRLEKLEWMTPETRAKALEKWASFTPKIGYPDKWRDWAGLSTGRDSYVGNILAAAKFNHAYEMAKIGKPKDRKDWGMTPQTVNAYYNPLMNEIVFPAAILQPPFFDAKADPALNYGGIGAVIGHEMLHGYDDQGSRFDAKGSFANWWQPSDAEGFKAKTNQLVAQFDGYEALPGKKVNGNLTLGENIADLGGLTVALDALRIELADKKVAEIEGYTQEQRFFMNWATVWRRNFTEKELAVRLVTDPHAPAKFRANGTPSNMDAFAAAFQCKAGDPMVRSGAQKIAIW</sequence>
<dbReference type="PANTHER" id="PTHR11733:SF167">
    <property type="entry name" value="FI17812P1-RELATED"/>
    <property type="match status" value="1"/>
</dbReference>
<dbReference type="PROSITE" id="PS51885">
    <property type="entry name" value="NEPRILYSIN"/>
    <property type="match status" value="1"/>
</dbReference>
<dbReference type="Gene3D" id="1.10.1380.10">
    <property type="entry name" value="Neutral endopeptidase , domain2"/>
    <property type="match status" value="1"/>
</dbReference>
<dbReference type="Pfam" id="PF01431">
    <property type="entry name" value="Peptidase_M13"/>
    <property type="match status" value="1"/>
</dbReference>
<dbReference type="GO" id="GO:0016485">
    <property type="term" value="P:protein processing"/>
    <property type="evidence" value="ECO:0007669"/>
    <property type="project" value="TreeGrafter"/>
</dbReference>
<evidence type="ECO:0000313" key="10">
    <source>
        <dbReference type="EMBL" id="GGF85121.1"/>
    </source>
</evidence>
<keyword evidence="7" id="KW-0482">Metalloprotease</keyword>
<comment type="cofactor">
    <cofactor evidence="1">
        <name>Zn(2+)</name>
        <dbReference type="ChEBI" id="CHEBI:29105"/>
    </cofactor>
</comment>
<keyword evidence="3" id="KW-0645">Protease</keyword>
<dbReference type="Pfam" id="PF05649">
    <property type="entry name" value="Peptidase_M13_N"/>
    <property type="match status" value="1"/>
</dbReference>
<keyword evidence="6" id="KW-0862">Zinc</keyword>
<dbReference type="PRINTS" id="PR00786">
    <property type="entry name" value="NEPRILYSIN"/>
</dbReference>
<reference evidence="10" key="2">
    <citation type="submission" date="2020-09" db="EMBL/GenBank/DDBJ databases">
        <authorList>
            <person name="Sun Q."/>
            <person name="Zhou Y."/>
        </authorList>
    </citation>
    <scope>NUCLEOTIDE SEQUENCE</scope>
    <source>
        <strain evidence="10">CGMCC 1.12726</strain>
    </source>
</reference>
<keyword evidence="5" id="KW-0378">Hydrolase</keyword>
<dbReference type="AlphaFoldDB" id="A0A917FI98"/>
<reference evidence="10" key="1">
    <citation type="journal article" date="2014" name="Int. J. Syst. Evol. Microbiol.">
        <title>Complete genome sequence of Corynebacterium casei LMG S-19264T (=DSM 44701T), isolated from a smear-ripened cheese.</title>
        <authorList>
            <consortium name="US DOE Joint Genome Institute (JGI-PGF)"/>
            <person name="Walter F."/>
            <person name="Albersmeier A."/>
            <person name="Kalinowski J."/>
            <person name="Ruckert C."/>
        </authorList>
    </citation>
    <scope>NUCLEOTIDE SEQUENCE</scope>
    <source>
        <strain evidence="10">CGMCC 1.12726</strain>
    </source>
</reference>
<evidence type="ECO:0000256" key="1">
    <source>
        <dbReference type="ARBA" id="ARBA00001947"/>
    </source>
</evidence>
<evidence type="ECO:0000256" key="4">
    <source>
        <dbReference type="ARBA" id="ARBA00022723"/>
    </source>
</evidence>
<evidence type="ECO:0000256" key="6">
    <source>
        <dbReference type="ARBA" id="ARBA00022833"/>
    </source>
</evidence>
<keyword evidence="4" id="KW-0479">Metal-binding</keyword>
<proteinExistence type="inferred from homology"/>
<evidence type="ECO:0000256" key="7">
    <source>
        <dbReference type="ARBA" id="ARBA00023049"/>
    </source>
</evidence>
<evidence type="ECO:0000259" key="9">
    <source>
        <dbReference type="Pfam" id="PF05649"/>
    </source>
</evidence>
<name>A0A917FI98_9GAMM</name>
<dbReference type="GO" id="GO:0005886">
    <property type="term" value="C:plasma membrane"/>
    <property type="evidence" value="ECO:0007669"/>
    <property type="project" value="TreeGrafter"/>
</dbReference>
<dbReference type="EMBL" id="BMFO01000001">
    <property type="protein sequence ID" value="GGF85121.1"/>
    <property type="molecule type" value="Genomic_DNA"/>
</dbReference>
<evidence type="ECO:0000313" key="11">
    <source>
        <dbReference type="Proteomes" id="UP000632858"/>
    </source>
</evidence>
<dbReference type="CDD" id="cd08662">
    <property type="entry name" value="M13"/>
    <property type="match status" value="1"/>
</dbReference>
<evidence type="ECO:0000256" key="2">
    <source>
        <dbReference type="ARBA" id="ARBA00007357"/>
    </source>
</evidence>
<dbReference type="GO" id="GO:0004222">
    <property type="term" value="F:metalloendopeptidase activity"/>
    <property type="evidence" value="ECO:0007669"/>
    <property type="project" value="InterPro"/>
</dbReference>
<dbReference type="InterPro" id="IPR042089">
    <property type="entry name" value="Peptidase_M13_dom_2"/>
</dbReference>
<feature type="domain" description="Peptidase M13 N-terminal" evidence="9">
    <location>
        <begin position="59"/>
        <end position="435"/>
    </location>
</feature>
<dbReference type="InterPro" id="IPR018497">
    <property type="entry name" value="Peptidase_M13_C"/>
</dbReference>
<dbReference type="GO" id="GO:0046872">
    <property type="term" value="F:metal ion binding"/>
    <property type="evidence" value="ECO:0007669"/>
    <property type="project" value="UniProtKB-KW"/>
</dbReference>
<protein>
    <submittedName>
        <fullName evidence="10">Peptidase</fullName>
    </submittedName>
</protein>
<dbReference type="SUPFAM" id="SSF55486">
    <property type="entry name" value="Metalloproteases ('zincins'), catalytic domain"/>
    <property type="match status" value="1"/>
</dbReference>
<keyword evidence="11" id="KW-1185">Reference proteome</keyword>
<evidence type="ECO:0000256" key="3">
    <source>
        <dbReference type="ARBA" id="ARBA00022670"/>
    </source>
</evidence>
<gene>
    <name evidence="10" type="ORF">GCM10010960_03870</name>
</gene>
<dbReference type="InterPro" id="IPR008753">
    <property type="entry name" value="Peptidase_M13_N"/>
</dbReference>
<dbReference type="Proteomes" id="UP000632858">
    <property type="component" value="Unassembled WGS sequence"/>
</dbReference>
<dbReference type="InterPro" id="IPR000718">
    <property type="entry name" value="Peptidase_M13"/>
</dbReference>
<comment type="caution">
    <text evidence="10">The sequence shown here is derived from an EMBL/GenBank/DDBJ whole genome shotgun (WGS) entry which is preliminary data.</text>
</comment>
<feature type="domain" description="Peptidase M13 C-terminal" evidence="8">
    <location>
        <begin position="487"/>
        <end position="686"/>
    </location>
</feature>
<evidence type="ECO:0000259" key="8">
    <source>
        <dbReference type="Pfam" id="PF01431"/>
    </source>
</evidence>
<dbReference type="PANTHER" id="PTHR11733">
    <property type="entry name" value="ZINC METALLOPROTEASE FAMILY M13 NEPRILYSIN-RELATED"/>
    <property type="match status" value="1"/>
</dbReference>
<comment type="similarity">
    <text evidence="2">Belongs to the peptidase M13 family.</text>
</comment>
<dbReference type="PROSITE" id="PS51257">
    <property type="entry name" value="PROKAR_LIPOPROTEIN"/>
    <property type="match status" value="1"/>
</dbReference>
<evidence type="ECO:0000256" key="5">
    <source>
        <dbReference type="ARBA" id="ARBA00022801"/>
    </source>
</evidence>
<dbReference type="InterPro" id="IPR024079">
    <property type="entry name" value="MetalloPept_cat_dom_sf"/>
</dbReference>
<organism evidence="10 11">
    <name type="scientific">Arenimonas maotaiensis</name>
    <dbReference type="NCBI Taxonomy" id="1446479"/>
    <lineage>
        <taxon>Bacteria</taxon>
        <taxon>Pseudomonadati</taxon>
        <taxon>Pseudomonadota</taxon>
        <taxon>Gammaproteobacteria</taxon>
        <taxon>Lysobacterales</taxon>
        <taxon>Lysobacteraceae</taxon>
        <taxon>Arenimonas</taxon>
    </lineage>
</organism>